<reference evidence="3 4" key="1">
    <citation type="submission" date="2018-04" db="EMBL/GenBank/DDBJ databases">
        <title>Pararhodobacter oceanense sp. nov., isolated from marine intertidal sediment.</title>
        <authorList>
            <person name="Wang X.-L."/>
            <person name="Du Z.-J."/>
        </authorList>
    </citation>
    <scope>NUCLEOTIDE SEQUENCE [LARGE SCALE GENOMIC DNA]</scope>
    <source>
        <strain evidence="3 4">AM505</strain>
    </source>
</reference>
<organism evidence="3 4">
    <name type="scientific">Pararhodobacter oceanensis</name>
    <dbReference type="NCBI Taxonomy" id="2172121"/>
    <lineage>
        <taxon>Bacteria</taxon>
        <taxon>Pseudomonadati</taxon>
        <taxon>Pseudomonadota</taxon>
        <taxon>Alphaproteobacteria</taxon>
        <taxon>Rhodobacterales</taxon>
        <taxon>Paracoccaceae</taxon>
        <taxon>Pararhodobacter</taxon>
    </lineage>
</organism>
<evidence type="ECO:0000256" key="1">
    <source>
        <dbReference type="SAM" id="SignalP"/>
    </source>
</evidence>
<proteinExistence type="predicted"/>
<feature type="signal peptide" evidence="1">
    <location>
        <begin position="1"/>
        <end position="31"/>
    </location>
</feature>
<name>A0A2T8HV54_9RHOB</name>
<accession>A0A2T8HV54</accession>
<protein>
    <recommendedName>
        <fullName evidence="2">Phytase-like domain-containing protein</fullName>
    </recommendedName>
</protein>
<gene>
    <name evidence="3" type="ORF">DDE20_09915</name>
</gene>
<evidence type="ECO:0000259" key="2">
    <source>
        <dbReference type="Pfam" id="PF13449"/>
    </source>
</evidence>
<comment type="caution">
    <text evidence="3">The sequence shown here is derived from an EMBL/GenBank/DDBJ whole genome shotgun (WGS) entry which is preliminary data.</text>
</comment>
<evidence type="ECO:0000313" key="4">
    <source>
        <dbReference type="Proteomes" id="UP000245911"/>
    </source>
</evidence>
<feature type="domain" description="Phytase-like" evidence="2">
    <location>
        <begin position="66"/>
        <end position="302"/>
    </location>
</feature>
<dbReference type="OrthoDB" id="9798693at2"/>
<keyword evidence="1" id="KW-0732">Signal</keyword>
<dbReference type="Proteomes" id="UP000245911">
    <property type="component" value="Unassembled WGS sequence"/>
</dbReference>
<sequence length="318" mass="35256">MLTSCTIDMKNAATVFLSALVAALLPAGAFAQSDTYFAGVVQHPATNIPPTRVVARYELPRMPGGVNDFSALESSNGVDVMLMSDHGFIVTGRLRRGYGQSIEAFDVHQRVPLLDENRVPLHGSRRDAEGLAIGRDGRIYVSFEQHNRVDSFARLGAAAESMGAHRDFERMRAGRGMEALAIARDGSLYAIPERPARATYGFPSYRYRNGEWTGSFRLPEDGQFLPVSADFGPDGQLYVLERERGARGFRSQVRRFHIRGRAITEPQVIMRSEFGQFGNLEGLSVFRDWSGGIRMLMVSDDDMNASMRSEIVDVAVNR</sequence>
<keyword evidence="4" id="KW-1185">Reference proteome</keyword>
<dbReference type="SUPFAM" id="SSF63829">
    <property type="entry name" value="Calcium-dependent phosphotriesterase"/>
    <property type="match status" value="1"/>
</dbReference>
<evidence type="ECO:0000313" key="3">
    <source>
        <dbReference type="EMBL" id="PVH29313.1"/>
    </source>
</evidence>
<dbReference type="Pfam" id="PF13449">
    <property type="entry name" value="Phytase-like"/>
    <property type="match status" value="1"/>
</dbReference>
<dbReference type="InterPro" id="IPR027372">
    <property type="entry name" value="Phytase-like_dom"/>
</dbReference>
<feature type="chain" id="PRO_5015605976" description="Phytase-like domain-containing protein" evidence="1">
    <location>
        <begin position="32"/>
        <end position="318"/>
    </location>
</feature>
<dbReference type="AlphaFoldDB" id="A0A2T8HV54"/>
<dbReference type="EMBL" id="QDKM01000003">
    <property type="protein sequence ID" value="PVH29313.1"/>
    <property type="molecule type" value="Genomic_DNA"/>
</dbReference>